<proteinExistence type="predicted"/>
<evidence type="ECO:0008006" key="5">
    <source>
        <dbReference type="Google" id="ProtNLM"/>
    </source>
</evidence>
<feature type="region of interest" description="Disordered" evidence="1">
    <location>
        <begin position="113"/>
        <end position="137"/>
    </location>
</feature>
<feature type="chain" id="PRO_5005187616" description="Selenoprotein F/M domain-containing protein" evidence="2">
    <location>
        <begin position="27"/>
        <end position="178"/>
    </location>
</feature>
<evidence type="ECO:0000256" key="1">
    <source>
        <dbReference type="SAM" id="MobiDB-lite"/>
    </source>
</evidence>
<name>A0A0G4EDY1_VITBC</name>
<evidence type="ECO:0000256" key="2">
    <source>
        <dbReference type="SAM" id="SignalP"/>
    </source>
</evidence>
<feature type="compositionally biased region" description="Low complexity" evidence="1">
    <location>
        <begin position="114"/>
        <end position="126"/>
    </location>
</feature>
<dbReference type="InParanoid" id="A0A0G4EDY1"/>
<dbReference type="VEuPathDB" id="CryptoDB:Vbra_7107"/>
<dbReference type="Proteomes" id="UP000041254">
    <property type="component" value="Unassembled WGS sequence"/>
</dbReference>
<dbReference type="OrthoDB" id="1910009at2759"/>
<accession>A0A0G4EDY1</accession>
<protein>
    <recommendedName>
        <fullName evidence="5">Selenoprotein F/M domain-containing protein</fullName>
    </recommendedName>
</protein>
<evidence type="ECO:0000313" key="3">
    <source>
        <dbReference type="EMBL" id="CEL93770.1"/>
    </source>
</evidence>
<reference evidence="3 4" key="1">
    <citation type="submission" date="2014-11" db="EMBL/GenBank/DDBJ databases">
        <authorList>
            <person name="Zhu J."/>
            <person name="Qi W."/>
            <person name="Song R."/>
        </authorList>
    </citation>
    <scope>NUCLEOTIDE SEQUENCE [LARGE SCALE GENOMIC DNA]</scope>
</reference>
<dbReference type="AlphaFoldDB" id="A0A0G4EDY1"/>
<keyword evidence="2" id="KW-0732">Signal</keyword>
<evidence type="ECO:0000313" key="4">
    <source>
        <dbReference type="Proteomes" id="UP000041254"/>
    </source>
</evidence>
<keyword evidence="4" id="KW-1185">Reference proteome</keyword>
<sequence>MKRRDLGWAATPLLLALPLCSHYVIARAGVPDPLSCQEKGFITDSLLCSSCARVGVQLPKSAESRRLIDECQSCCKADNVASATHIRREVPRFGKKMSIKYIRGARTTLVLQRAADASSSSSSSSAGGEGTDKTEAHEHEHVNIRGWKNDDLVLYCLNQLGMRPEDLKDEKPDKKVKA</sequence>
<gene>
    <name evidence="3" type="ORF">Vbra_7107</name>
</gene>
<feature type="signal peptide" evidence="2">
    <location>
        <begin position="1"/>
        <end position="26"/>
    </location>
</feature>
<dbReference type="EMBL" id="CDMY01000189">
    <property type="protein sequence ID" value="CEL93770.1"/>
    <property type="molecule type" value="Genomic_DNA"/>
</dbReference>
<organism evidence="3 4">
    <name type="scientific">Vitrella brassicaformis (strain CCMP3155)</name>
    <dbReference type="NCBI Taxonomy" id="1169540"/>
    <lineage>
        <taxon>Eukaryota</taxon>
        <taxon>Sar</taxon>
        <taxon>Alveolata</taxon>
        <taxon>Colpodellida</taxon>
        <taxon>Vitrellaceae</taxon>
        <taxon>Vitrella</taxon>
    </lineage>
</organism>